<organism evidence="8 9">
    <name type="scientific">Drosophila kikkawai</name>
    <name type="common">Fruit fly</name>
    <dbReference type="NCBI Taxonomy" id="30033"/>
    <lineage>
        <taxon>Eukaryota</taxon>
        <taxon>Metazoa</taxon>
        <taxon>Ecdysozoa</taxon>
        <taxon>Arthropoda</taxon>
        <taxon>Hexapoda</taxon>
        <taxon>Insecta</taxon>
        <taxon>Pterygota</taxon>
        <taxon>Neoptera</taxon>
        <taxon>Endopterygota</taxon>
        <taxon>Diptera</taxon>
        <taxon>Brachycera</taxon>
        <taxon>Muscomorpha</taxon>
        <taxon>Ephydroidea</taxon>
        <taxon>Drosophilidae</taxon>
        <taxon>Drosophila</taxon>
        <taxon>Sophophora</taxon>
    </lineage>
</organism>
<dbReference type="InterPro" id="IPR013783">
    <property type="entry name" value="Ig-like_fold"/>
</dbReference>
<dbReference type="SMART" id="SM00408">
    <property type="entry name" value="IGc2"/>
    <property type="match status" value="3"/>
</dbReference>
<dbReference type="Gene3D" id="2.60.40.10">
    <property type="entry name" value="Immunoglobulins"/>
    <property type="match status" value="3"/>
</dbReference>
<evidence type="ECO:0000256" key="2">
    <source>
        <dbReference type="ARBA" id="ARBA00022737"/>
    </source>
</evidence>
<protein>
    <submittedName>
        <fullName evidence="9">Protein CEPU-1 isoform X1</fullName>
    </submittedName>
</protein>
<feature type="domain" description="Ig-like" evidence="7">
    <location>
        <begin position="208"/>
        <end position="297"/>
    </location>
</feature>
<feature type="domain" description="Ig-like" evidence="7">
    <location>
        <begin position="94"/>
        <end position="203"/>
    </location>
</feature>
<dbReference type="InterPro" id="IPR013098">
    <property type="entry name" value="Ig_I-set"/>
</dbReference>
<evidence type="ECO:0000256" key="5">
    <source>
        <dbReference type="SAM" id="MobiDB-lite"/>
    </source>
</evidence>
<keyword evidence="6" id="KW-0812">Transmembrane</keyword>
<feature type="region of interest" description="Disordered" evidence="5">
    <location>
        <begin position="410"/>
        <end position="465"/>
    </location>
</feature>
<sequence length="561" mass="62201">MMNILVKESGERIADIAESYSRLVKDQRCYNSRSIVNPKRLTYRRKLAHLEAAAAGETGSGCGTTTGNGSASAVRWQLLVLLLLCNCIVAAFEPDFVVPLENVTIAQGRDATFTCVVNNLGGHRVSGDGATAQPAKVAWIKADAKAILAIHEHVITNNDRLTVQHNDYNTWTLNIRSVKMEDSGKYMCQVNTDPMKMQTATLEVVIPPDIINEETSGDMMVPEGGSAKLVCRARGHPKPKITWRREDGREIIARNGNHQKTKALYVEGEMLVLSKVTRSEMGAYLCIASNGVPPTVSKRMKLQVHFHPLVQVPNQLVGAPVLTDVTLICNVEASPKAINYWQRENGEMIIAGDRYGLTEKENNMYAIEMVLHIKRLQTSDFGGYKCISKNSIGDTEGTIRLYEMERPGKKIRDDENNDVSKNEVVLKETRHEDGSRNQNGRLYKDRNPEQERGATGGGAASSVQGGRGTMRLIGTFLLAFLLVLLTTIATARPTMAPGHTKAAIDHHHRDRQWMKHQGGGGGVKTTMSFEMKPEIWERSAGFNNNRSNWRRKLWERGAAAK</sequence>
<dbReference type="SUPFAM" id="SSF48726">
    <property type="entry name" value="Immunoglobulin"/>
    <property type="match status" value="3"/>
</dbReference>
<keyword evidence="3" id="KW-1015">Disulfide bond</keyword>
<dbReference type="SMART" id="SM00409">
    <property type="entry name" value="IG"/>
    <property type="match status" value="3"/>
</dbReference>
<feature type="compositionally biased region" description="Basic and acidic residues" evidence="5">
    <location>
        <begin position="410"/>
        <end position="435"/>
    </location>
</feature>
<evidence type="ECO:0000256" key="1">
    <source>
        <dbReference type="ARBA" id="ARBA00022729"/>
    </source>
</evidence>
<feature type="domain" description="Ig-like" evidence="7">
    <location>
        <begin position="308"/>
        <end position="400"/>
    </location>
</feature>
<keyword evidence="2" id="KW-0677">Repeat</keyword>
<name>A0ABM4GPQ6_DROKI</name>
<accession>A0ABM4GPQ6</accession>
<dbReference type="RefSeq" id="XP_070144701.1">
    <property type="nucleotide sequence ID" value="XM_070288600.1"/>
</dbReference>
<gene>
    <name evidence="9" type="primary">DIP-beta</name>
</gene>
<dbReference type="PANTHER" id="PTHR12231:SF87">
    <property type="entry name" value="DPR-INTERACTING PROTEIN BETA, ISOFORM C"/>
    <property type="match status" value="1"/>
</dbReference>
<keyword evidence="8" id="KW-1185">Reference proteome</keyword>
<evidence type="ECO:0000256" key="6">
    <source>
        <dbReference type="SAM" id="Phobius"/>
    </source>
</evidence>
<evidence type="ECO:0000256" key="4">
    <source>
        <dbReference type="ARBA" id="ARBA00023319"/>
    </source>
</evidence>
<evidence type="ECO:0000256" key="3">
    <source>
        <dbReference type="ARBA" id="ARBA00023157"/>
    </source>
</evidence>
<dbReference type="InterPro" id="IPR036179">
    <property type="entry name" value="Ig-like_dom_sf"/>
</dbReference>
<dbReference type="Pfam" id="PF07679">
    <property type="entry name" value="I-set"/>
    <property type="match status" value="1"/>
</dbReference>
<evidence type="ECO:0000259" key="7">
    <source>
        <dbReference type="PROSITE" id="PS50835"/>
    </source>
</evidence>
<dbReference type="PROSITE" id="PS50835">
    <property type="entry name" value="IG_LIKE"/>
    <property type="match status" value="3"/>
</dbReference>
<keyword evidence="4" id="KW-0393">Immunoglobulin domain</keyword>
<dbReference type="InterPro" id="IPR003599">
    <property type="entry name" value="Ig_sub"/>
</dbReference>
<keyword evidence="6" id="KW-1133">Transmembrane helix</keyword>
<dbReference type="Proteomes" id="UP001652661">
    <property type="component" value="Chromosome X"/>
</dbReference>
<feature type="compositionally biased region" description="Basic and acidic residues" evidence="5">
    <location>
        <begin position="442"/>
        <end position="452"/>
    </location>
</feature>
<keyword evidence="1" id="KW-0732">Signal</keyword>
<keyword evidence="6" id="KW-0472">Membrane</keyword>
<proteinExistence type="predicted"/>
<dbReference type="GeneID" id="108079926"/>
<dbReference type="PANTHER" id="PTHR12231">
    <property type="entry name" value="CTX-RELATED TYPE I TRANSMEMBRANE PROTEIN"/>
    <property type="match status" value="1"/>
</dbReference>
<dbReference type="InterPro" id="IPR003598">
    <property type="entry name" value="Ig_sub2"/>
</dbReference>
<evidence type="ECO:0000313" key="9">
    <source>
        <dbReference type="RefSeq" id="XP_070144701.1"/>
    </source>
</evidence>
<evidence type="ECO:0000313" key="8">
    <source>
        <dbReference type="Proteomes" id="UP001652661"/>
    </source>
</evidence>
<dbReference type="InterPro" id="IPR051170">
    <property type="entry name" value="Neural/epithelial_adhesion"/>
</dbReference>
<reference evidence="9" key="1">
    <citation type="submission" date="2025-08" db="UniProtKB">
        <authorList>
            <consortium name="RefSeq"/>
        </authorList>
    </citation>
    <scope>IDENTIFICATION</scope>
    <source>
        <strain evidence="9">14028-0561.14</strain>
        <tissue evidence="9">Whole fly</tissue>
    </source>
</reference>
<dbReference type="Pfam" id="PF13927">
    <property type="entry name" value="Ig_3"/>
    <property type="match status" value="2"/>
</dbReference>
<dbReference type="InterPro" id="IPR007110">
    <property type="entry name" value="Ig-like_dom"/>
</dbReference>
<feature type="transmembrane region" description="Helical" evidence="6">
    <location>
        <begin position="472"/>
        <end position="491"/>
    </location>
</feature>